<keyword evidence="2" id="KW-0812">Transmembrane</keyword>
<dbReference type="InterPro" id="IPR040202">
    <property type="entry name" value="Brl1/Brr6"/>
</dbReference>
<feature type="non-terminal residue" evidence="4">
    <location>
        <position position="436"/>
    </location>
</feature>
<gene>
    <name evidence="4" type="ORF">B0T18DRAFT_324016</name>
</gene>
<reference evidence="4" key="1">
    <citation type="submission" date="2023-06" db="EMBL/GenBank/DDBJ databases">
        <title>Genome-scale phylogeny and comparative genomics of the fungal order Sordariales.</title>
        <authorList>
            <consortium name="Lawrence Berkeley National Laboratory"/>
            <person name="Hensen N."/>
            <person name="Bonometti L."/>
            <person name="Westerberg I."/>
            <person name="Brannstrom I.O."/>
            <person name="Guillou S."/>
            <person name="Cros-Aarteil S."/>
            <person name="Calhoun S."/>
            <person name="Haridas S."/>
            <person name="Kuo A."/>
            <person name="Mondo S."/>
            <person name="Pangilinan J."/>
            <person name="Riley R."/>
            <person name="LaButti K."/>
            <person name="Andreopoulos B."/>
            <person name="Lipzen A."/>
            <person name="Chen C."/>
            <person name="Yanf M."/>
            <person name="Daum C."/>
            <person name="Ng V."/>
            <person name="Clum A."/>
            <person name="Steindorff A."/>
            <person name="Ohm R."/>
            <person name="Martin F."/>
            <person name="Silar P."/>
            <person name="Natvig D."/>
            <person name="Lalanne C."/>
            <person name="Gautier V."/>
            <person name="Ament-velasquez S.L."/>
            <person name="Kruys A."/>
            <person name="Hutchinson M.I."/>
            <person name="Powell A.J."/>
            <person name="Barry K."/>
            <person name="Miller A.N."/>
            <person name="Grigoriev I.V."/>
            <person name="Debuchy R."/>
            <person name="Gladieux P."/>
            <person name="Thoren M.H."/>
            <person name="Johannesson H."/>
        </authorList>
    </citation>
    <scope>NUCLEOTIDE SEQUENCE</scope>
    <source>
        <strain evidence="4">SMH3187-1</strain>
    </source>
</reference>
<organism evidence="4 5">
    <name type="scientific">Schizothecium vesticola</name>
    <dbReference type="NCBI Taxonomy" id="314040"/>
    <lineage>
        <taxon>Eukaryota</taxon>
        <taxon>Fungi</taxon>
        <taxon>Dikarya</taxon>
        <taxon>Ascomycota</taxon>
        <taxon>Pezizomycotina</taxon>
        <taxon>Sordariomycetes</taxon>
        <taxon>Sordariomycetidae</taxon>
        <taxon>Sordariales</taxon>
        <taxon>Schizotheciaceae</taxon>
        <taxon>Schizothecium</taxon>
    </lineage>
</organism>
<dbReference type="SMART" id="SM01042">
    <property type="entry name" value="Brr6_like_C_C"/>
    <property type="match status" value="1"/>
</dbReference>
<keyword evidence="2" id="KW-1133">Transmembrane helix</keyword>
<sequence length="436" mass="47164">LAVFNSPSKPAGGNPNPFAAAAARNSPFKQNLGQAPRSHFNPQIPNAPSAAAFRNPAFTTPQKRIDGLAYSEYSGAESSPAFTDRSDITPETPDVDQDDDFGKMTITPHTANRALFGKSAVRSRTPGRGELVRGNRDKIRKRRRQQGDKDVGSVRSRLPHGSDDSDSDWEEGANPAGAKKTKKGKGWLGGFLRAISDHPSAPAILSRWLQLGVNMVLMGLVVVGMLAIFLQVRSDLANANEMARAELVSRMAVCSDSYLKNGCAPKSRRAPALEGACNEWEACMNQDPSAIMQVQVTVRNIGAVLNEFTDSVTFKTWGFISSMMLVAILGTNIGFGFLRDSALPHPVRPAEPSHAASFPMLGAAQHHPQQAYIFAPIGETPRHVRRNILGNDATDTENSPDFKAIMPPQTPSGRRSPSKGERGRSPAKLRSPSKMY</sequence>
<evidence type="ECO:0000256" key="1">
    <source>
        <dbReference type="SAM" id="MobiDB-lite"/>
    </source>
</evidence>
<dbReference type="GO" id="GO:0006998">
    <property type="term" value="P:nuclear envelope organization"/>
    <property type="evidence" value="ECO:0007669"/>
    <property type="project" value="InterPro"/>
</dbReference>
<feature type="compositionally biased region" description="Low complexity" evidence="1">
    <location>
        <begin position="10"/>
        <end position="23"/>
    </location>
</feature>
<dbReference type="PANTHER" id="PTHR28136">
    <property type="entry name" value="NUCLEUS EXPORT PROTEIN BRR6"/>
    <property type="match status" value="1"/>
</dbReference>
<dbReference type="PANTHER" id="PTHR28136:SF1">
    <property type="entry name" value="NUCLEUS EXPORT PROTEIN BRL1"/>
    <property type="match status" value="1"/>
</dbReference>
<feature type="domain" description="Brl1/Brr6" evidence="3">
    <location>
        <begin position="205"/>
        <end position="339"/>
    </location>
</feature>
<feature type="transmembrane region" description="Helical" evidence="2">
    <location>
        <begin position="211"/>
        <end position="232"/>
    </location>
</feature>
<dbReference type="GO" id="GO:0031965">
    <property type="term" value="C:nuclear membrane"/>
    <property type="evidence" value="ECO:0007669"/>
    <property type="project" value="InterPro"/>
</dbReference>
<evidence type="ECO:0000259" key="3">
    <source>
        <dbReference type="SMART" id="SM01042"/>
    </source>
</evidence>
<name>A0AA40K7T4_9PEZI</name>
<dbReference type="EMBL" id="JAUKUD010000003">
    <property type="protein sequence ID" value="KAK0749158.1"/>
    <property type="molecule type" value="Genomic_DNA"/>
</dbReference>
<feature type="transmembrane region" description="Helical" evidence="2">
    <location>
        <begin position="317"/>
        <end position="338"/>
    </location>
</feature>
<evidence type="ECO:0000313" key="5">
    <source>
        <dbReference type="Proteomes" id="UP001172155"/>
    </source>
</evidence>
<accession>A0AA40K7T4</accession>
<comment type="caution">
    <text evidence="4">The sequence shown here is derived from an EMBL/GenBank/DDBJ whole genome shotgun (WGS) entry which is preliminary data.</text>
</comment>
<keyword evidence="5" id="KW-1185">Reference proteome</keyword>
<dbReference type="Proteomes" id="UP001172155">
    <property type="component" value="Unassembled WGS sequence"/>
</dbReference>
<keyword evidence="2" id="KW-0472">Membrane</keyword>
<proteinExistence type="predicted"/>
<dbReference type="Pfam" id="PF10104">
    <property type="entry name" value="Brr6_like_C_C"/>
    <property type="match status" value="1"/>
</dbReference>
<protein>
    <submittedName>
        <fullName evidence="4">Di-sulfide bridge nucleocytoplasmic transport domain-containing protein</fullName>
    </submittedName>
</protein>
<feature type="region of interest" description="Disordered" evidence="1">
    <location>
        <begin position="69"/>
        <end position="182"/>
    </location>
</feature>
<evidence type="ECO:0000313" key="4">
    <source>
        <dbReference type="EMBL" id="KAK0749158.1"/>
    </source>
</evidence>
<dbReference type="InterPro" id="IPR018767">
    <property type="entry name" value="Brl1/Brr6_dom"/>
</dbReference>
<evidence type="ECO:0000256" key="2">
    <source>
        <dbReference type="SAM" id="Phobius"/>
    </source>
</evidence>
<feature type="region of interest" description="Disordered" evidence="1">
    <location>
        <begin position="391"/>
        <end position="436"/>
    </location>
</feature>
<dbReference type="AlphaFoldDB" id="A0AA40K7T4"/>
<dbReference type="GO" id="GO:0055088">
    <property type="term" value="P:lipid homeostasis"/>
    <property type="evidence" value="ECO:0007669"/>
    <property type="project" value="InterPro"/>
</dbReference>
<feature type="region of interest" description="Disordered" evidence="1">
    <location>
        <begin position="1"/>
        <end position="51"/>
    </location>
</feature>